<name>A0ABS2GKR0_9FIRM</name>
<evidence type="ECO:0000256" key="3">
    <source>
        <dbReference type="ARBA" id="ARBA00023027"/>
    </source>
</evidence>
<dbReference type="Pfam" id="PF00389">
    <property type="entry name" value="2-Hacid_dh"/>
    <property type="match status" value="1"/>
</dbReference>
<dbReference type="Proteomes" id="UP000724149">
    <property type="component" value="Unassembled WGS sequence"/>
</dbReference>
<sequence>MNIVLLESLSVPDEVLNACAKPLIDAGHTFKAYPKDTDPKVQIERAKDADVIMIANMPLSGEVISACPNLKYIDVAFTGVDHVDLEAAKAKGVKVSNAAGYSNEAVSELVLCMMLALLRNVPQVEARCRAGQTKDGLVGVELMGKTVGIVGVGAIGTRTAELCHAFGCKILGNKRHVRGNEPDYIEFVSLEELLSRSDIVSLHCPLNEDSRGMINKDTIAKMKPGALLINAARGPVVDSQALADALNSGYLGGAGIDVFETEPPLDPAHPLLHSKNTIVTPHVAFASAESMEARCKIVFDNIAQWMDGHQTNIIL</sequence>
<dbReference type="InterPro" id="IPR006139">
    <property type="entry name" value="D-isomer_2_OHA_DH_cat_dom"/>
</dbReference>
<evidence type="ECO:0000313" key="7">
    <source>
        <dbReference type="EMBL" id="MBM6922139.1"/>
    </source>
</evidence>
<dbReference type="SUPFAM" id="SSF52283">
    <property type="entry name" value="Formate/glycerate dehydrogenase catalytic domain-like"/>
    <property type="match status" value="1"/>
</dbReference>
<dbReference type="EMBL" id="JACSNR010000001">
    <property type="protein sequence ID" value="MBM6922139.1"/>
    <property type="molecule type" value="Genomic_DNA"/>
</dbReference>
<proteinExistence type="inferred from homology"/>
<organism evidence="7 8">
    <name type="scientific">Hydrogenoanaerobacterium saccharovorans</name>
    <dbReference type="NCBI Taxonomy" id="474960"/>
    <lineage>
        <taxon>Bacteria</taxon>
        <taxon>Bacillati</taxon>
        <taxon>Bacillota</taxon>
        <taxon>Clostridia</taxon>
        <taxon>Eubacteriales</taxon>
        <taxon>Oscillospiraceae</taxon>
        <taxon>Hydrogenoanaerobacterium</taxon>
    </lineage>
</organism>
<dbReference type="SUPFAM" id="SSF51735">
    <property type="entry name" value="NAD(P)-binding Rossmann-fold domains"/>
    <property type="match status" value="1"/>
</dbReference>
<feature type="domain" description="D-isomer specific 2-hydroxyacid dehydrogenase NAD-binding" evidence="6">
    <location>
        <begin position="112"/>
        <end position="284"/>
    </location>
</feature>
<dbReference type="RefSeq" id="WP_204719177.1">
    <property type="nucleotide sequence ID" value="NZ_JACSNR010000001.1"/>
</dbReference>
<dbReference type="Pfam" id="PF02826">
    <property type="entry name" value="2-Hacid_dh_C"/>
    <property type="match status" value="1"/>
</dbReference>
<dbReference type="InterPro" id="IPR006140">
    <property type="entry name" value="D-isomer_DH_NAD-bd"/>
</dbReference>
<accession>A0ABS2GKR0</accession>
<dbReference type="InterPro" id="IPR036291">
    <property type="entry name" value="NAD(P)-bd_dom_sf"/>
</dbReference>
<reference evidence="7 8" key="1">
    <citation type="journal article" date="2021" name="Sci. Rep.">
        <title>The distribution of antibiotic resistance genes in chicken gut microbiota commensals.</title>
        <authorList>
            <person name="Juricova H."/>
            <person name="Matiasovicova J."/>
            <person name="Kubasova T."/>
            <person name="Cejkova D."/>
            <person name="Rychlik I."/>
        </authorList>
    </citation>
    <scope>NUCLEOTIDE SEQUENCE [LARGE SCALE GENOMIC DNA]</scope>
    <source>
        <strain evidence="7 8">An564</strain>
    </source>
</reference>
<dbReference type="PROSITE" id="PS00671">
    <property type="entry name" value="D_2_HYDROXYACID_DH_3"/>
    <property type="match status" value="1"/>
</dbReference>
<evidence type="ECO:0000313" key="8">
    <source>
        <dbReference type="Proteomes" id="UP000724149"/>
    </source>
</evidence>
<evidence type="ECO:0000256" key="4">
    <source>
        <dbReference type="RuleBase" id="RU003719"/>
    </source>
</evidence>
<feature type="domain" description="D-isomer specific 2-hydroxyacid dehydrogenase catalytic" evidence="5">
    <location>
        <begin position="18"/>
        <end position="310"/>
    </location>
</feature>
<keyword evidence="3" id="KW-0520">NAD</keyword>
<dbReference type="PANTHER" id="PTHR43761">
    <property type="entry name" value="D-ISOMER SPECIFIC 2-HYDROXYACID DEHYDROGENASE FAMILY PROTEIN (AFU_ORTHOLOGUE AFUA_1G13630)"/>
    <property type="match status" value="1"/>
</dbReference>
<dbReference type="PROSITE" id="PS00670">
    <property type="entry name" value="D_2_HYDROXYACID_DH_2"/>
    <property type="match status" value="1"/>
</dbReference>
<keyword evidence="8" id="KW-1185">Reference proteome</keyword>
<dbReference type="PANTHER" id="PTHR43761:SF1">
    <property type="entry name" value="D-ISOMER SPECIFIC 2-HYDROXYACID DEHYDROGENASE CATALYTIC DOMAIN-CONTAINING PROTEIN-RELATED"/>
    <property type="match status" value="1"/>
</dbReference>
<dbReference type="Gene3D" id="3.40.50.720">
    <property type="entry name" value="NAD(P)-binding Rossmann-like Domain"/>
    <property type="match status" value="2"/>
</dbReference>
<keyword evidence="2 4" id="KW-0560">Oxidoreductase</keyword>
<evidence type="ECO:0000256" key="1">
    <source>
        <dbReference type="ARBA" id="ARBA00005854"/>
    </source>
</evidence>
<evidence type="ECO:0000259" key="6">
    <source>
        <dbReference type="Pfam" id="PF02826"/>
    </source>
</evidence>
<dbReference type="InterPro" id="IPR029753">
    <property type="entry name" value="D-isomer_DH_CS"/>
</dbReference>
<evidence type="ECO:0000256" key="2">
    <source>
        <dbReference type="ARBA" id="ARBA00023002"/>
    </source>
</evidence>
<gene>
    <name evidence="7" type="ORF">H9X81_00315</name>
</gene>
<evidence type="ECO:0000259" key="5">
    <source>
        <dbReference type="Pfam" id="PF00389"/>
    </source>
</evidence>
<comment type="caution">
    <text evidence="7">The sequence shown here is derived from an EMBL/GenBank/DDBJ whole genome shotgun (WGS) entry which is preliminary data.</text>
</comment>
<comment type="similarity">
    <text evidence="1 4">Belongs to the D-isomer specific 2-hydroxyacid dehydrogenase family.</text>
</comment>
<dbReference type="InterPro" id="IPR050418">
    <property type="entry name" value="D-iso_2-hydroxyacid_DH_PdxB"/>
</dbReference>
<dbReference type="CDD" id="cd12161">
    <property type="entry name" value="GDH_like_1"/>
    <property type="match status" value="1"/>
</dbReference>
<protein>
    <submittedName>
        <fullName evidence="7">Hydroxyacid dehydrogenase</fullName>
    </submittedName>
</protein>